<accession>Q9ZIY2</accession>
<keyword evidence="1" id="KW-0812">Transmembrane</keyword>
<evidence type="ECO:0000256" key="1">
    <source>
        <dbReference type="SAM" id="Phobius"/>
    </source>
</evidence>
<name>Q9ZIY2_BORBG</name>
<keyword evidence="1" id="KW-1133">Transmembrane helix</keyword>
<feature type="transmembrane region" description="Helical" evidence="1">
    <location>
        <begin position="55"/>
        <end position="82"/>
    </location>
</feature>
<dbReference type="EMBL" id="AF005057">
    <property type="protein sequence ID" value="AAD01238.1"/>
    <property type="molecule type" value="Genomic_DNA"/>
</dbReference>
<protein>
    <submittedName>
        <fullName evidence="2">Uncharacterized protein</fullName>
    </submittedName>
</protein>
<sequence length="83" mass="9562">MFSLFLIALLILFINLSIFFNKNGLCNKFTLSSRKNIKSSSLISRFISKVASKALILYCLAMRVNSWVCILVSFCFQIFIYFS</sequence>
<proteinExistence type="predicted"/>
<dbReference type="AlphaFoldDB" id="Q9ZIY2"/>
<keyword evidence="1" id="KW-0472">Membrane</keyword>
<evidence type="ECO:0000313" key="2">
    <source>
        <dbReference type="EMBL" id="AAD01238.1"/>
    </source>
</evidence>
<organism evidence="2">
    <name type="scientific">Borreliella burgdorferi</name>
    <name type="common">Lyme disease spirochete</name>
    <name type="synonym">Borrelia burgdorferi</name>
    <dbReference type="NCBI Taxonomy" id="139"/>
    <lineage>
        <taxon>Bacteria</taxon>
        <taxon>Pseudomonadati</taxon>
        <taxon>Spirochaetota</taxon>
        <taxon>Spirochaetia</taxon>
        <taxon>Spirochaetales</taxon>
        <taxon>Borreliaceae</taxon>
        <taxon>Borreliella</taxon>
    </lineage>
</organism>
<feature type="non-terminal residue" evidence="2">
    <location>
        <position position="83"/>
    </location>
</feature>
<reference evidence="2" key="1">
    <citation type="submission" date="1997-05" db="EMBL/GenBank/DDBJ databases">
        <title>L5 clone from Borrelia burgdorferi.</title>
        <authorList>
            <person name="Feng S."/>
            <person name="Barthold S."/>
        </authorList>
    </citation>
    <scope>NUCLEOTIDE SEQUENCE</scope>
    <source>
        <strain evidence="2">N40</strain>
    </source>
</reference>